<evidence type="ECO:0000313" key="7">
    <source>
        <dbReference type="EMBL" id="CEQ39117.1"/>
    </source>
</evidence>
<organism evidence="7 8">
    <name type="scientific">Sporidiobolus salmonicolor</name>
    <name type="common">Yeast-like fungus</name>
    <name type="synonym">Sporobolomyces salmonicolor</name>
    <dbReference type="NCBI Taxonomy" id="5005"/>
    <lineage>
        <taxon>Eukaryota</taxon>
        <taxon>Fungi</taxon>
        <taxon>Dikarya</taxon>
        <taxon>Basidiomycota</taxon>
        <taxon>Pucciniomycotina</taxon>
        <taxon>Microbotryomycetes</taxon>
        <taxon>Sporidiobolales</taxon>
        <taxon>Sporidiobolaceae</taxon>
        <taxon>Sporobolomyces</taxon>
    </lineage>
</organism>
<proteinExistence type="predicted"/>
<dbReference type="Proteomes" id="UP000243876">
    <property type="component" value="Unassembled WGS sequence"/>
</dbReference>
<evidence type="ECO:0000259" key="6">
    <source>
        <dbReference type="Pfam" id="PF00724"/>
    </source>
</evidence>
<dbReference type="InterPro" id="IPR013785">
    <property type="entry name" value="Aldolase_TIM"/>
</dbReference>
<sequence>MCQYSCQAEGELQGVMSAWQLCHLGVFAVRGAALVMTEALAVEARGRVSPQDAGIWNDKQADALKPLLEFVQSNGARAGVQLAHAGRKASTLATWLAASTVTPHLKCHIATTGAAQGWPDEVIAPSAIPYEVETYPMPKEMAQRQMDEVKEAFRQATIRAVEAGADVVEVHAAHGYLIHNFLSPLSNKRTDEYGGALGNRMRFPLEILELVRSVLPKSKPFFLRISAAEWHPQGEKNEQGEWIFAKEADKRGVDLIDVSSGGNDHEQQIQTFPSYQVPLADESSTCMSLESEIPVSTVGLITTAKQAEEILQQDKADVITIGREFLRHADLVFDWAMELGCVVNVPVQYQRAWTRMMKKPVAIDGNKK</sequence>
<keyword evidence="3" id="KW-0288">FMN</keyword>
<dbReference type="PANTHER" id="PTHR43303:SF4">
    <property type="entry name" value="NADPH DEHYDROGENASE C23G7.10C-RELATED"/>
    <property type="match status" value="1"/>
</dbReference>
<dbReference type="GO" id="GO:0010181">
    <property type="term" value="F:FMN binding"/>
    <property type="evidence" value="ECO:0007669"/>
    <property type="project" value="InterPro"/>
</dbReference>
<dbReference type="GO" id="GO:0003959">
    <property type="term" value="F:NADPH dehydrogenase activity"/>
    <property type="evidence" value="ECO:0007669"/>
    <property type="project" value="InterPro"/>
</dbReference>
<feature type="domain" description="NADH:flavin oxidoreductase/NADH oxidase N-terminal" evidence="6">
    <location>
        <begin position="2"/>
        <end position="333"/>
    </location>
</feature>
<dbReference type="PANTHER" id="PTHR43303">
    <property type="entry name" value="NADPH DEHYDROGENASE C23G7.10C-RELATED"/>
    <property type="match status" value="1"/>
</dbReference>
<dbReference type="SUPFAM" id="SSF51395">
    <property type="entry name" value="FMN-linked oxidoreductases"/>
    <property type="match status" value="1"/>
</dbReference>
<reference evidence="8" key="1">
    <citation type="submission" date="2015-02" db="EMBL/GenBank/DDBJ databases">
        <authorList>
            <person name="Gon?alves P."/>
        </authorList>
    </citation>
    <scope>NUCLEOTIDE SEQUENCE [LARGE SCALE GENOMIC DNA]</scope>
</reference>
<keyword evidence="4" id="KW-0521">NADP</keyword>
<gene>
    <name evidence="7" type="primary">SPOSA6832_00618</name>
</gene>
<comment type="cofactor">
    <cofactor evidence="1">
        <name>FMN</name>
        <dbReference type="ChEBI" id="CHEBI:58210"/>
    </cofactor>
</comment>
<dbReference type="CDD" id="cd02932">
    <property type="entry name" value="OYE_YqiM_FMN"/>
    <property type="match status" value="1"/>
</dbReference>
<evidence type="ECO:0000256" key="1">
    <source>
        <dbReference type="ARBA" id="ARBA00001917"/>
    </source>
</evidence>
<name>A0A0D6EGF9_SPOSA</name>
<evidence type="ECO:0000256" key="2">
    <source>
        <dbReference type="ARBA" id="ARBA00022630"/>
    </source>
</evidence>
<evidence type="ECO:0000256" key="5">
    <source>
        <dbReference type="ARBA" id="ARBA00023002"/>
    </source>
</evidence>
<dbReference type="GO" id="GO:0050661">
    <property type="term" value="F:NADP binding"/>
    <property type="evidence" value="ECO:0007669"/>
    <property type="project" value="InterPro"/>
</dbReference>
<evidence type="ECO:0000313" key="8">
    <source>
        <dbReference type="Proteomes" id="UP000243876"/>
    </source>
</evidence>
<protein>
    <submittedName>
        <fullName evidence="7">SPOSA6832_00618-mRNA-1:cds</fullName>
    </submittedName>
</protein>
<keyword evidence="2" id="KW-0285">Flavoprotein</keyword>
<keyword evidence="5" id="KW-0560">Oxidoreductase</keyword>
<keyword evidence="8" id="KW-1185">Reference proteome</keyword>
<dbReference type="Gene3D" id="3.20.20.70">
    <property type="entry name" value="Aldolase class I"/>
    <property type="match status" value="1"/>
</dbReference>
<dbReference type="InterPro" id="IPR001155">
    <property type="entry name" value="OxRdtase_FMN_N"/>
</dbReference>
<dbReference type="Pfam" id="PF00724">
    <property type="entry name" value="Oxidored_FMN"/>
    <property type="match status" value="1"/>
</dbReference>
<evidence type="ECO:0000256" key="4">
    <source>
        <dbReference type="ARBA" id="ARBA00022857"/>
    </source>
</evidence>
<dbReference type="OrthoDB" id="72788at2759"/>
<accession>A0A0D6EGF9</accession>
<evidence type="ECO:0000256" key="3">
    <source>
        <dbReference type="ARBA" id="ARBA00022643"/>
    </source>
</evidence>
<dbReference type="EMBL" id="CENE01000002">
    <property type="protein sequence ID" value="CEQ39117.1"/>
    <property type="molecule type" value="Genomic_DNA"/>
</dbReference>
<dbReference type="AlphaFoldDB" id="A0A0D6EGF9"/>
<dbReference type="InterPro" id="IPR044152">
    <property type="entry name" value="YqjM-like"/>
</dbReference>